<organism evidence="3 4">
    <name type="scientific">Sphingomonas mucosissima</name>
    <dbReference type="NCBI Taxonomy" id="370959"/>
    <lineage>
        <taxon>Bacteria</taxon>
        <taxon>Pseudomonadati</taxon>
        <taxon>Pseudomonadota</taxon>
        <taxon>Alphaproteobacteria</taxon>
        <taxon>Sphingomonadales</taxon>
        <taxon>Sphingomonadaceae</taxon>
        <taxon>Sphingomonas</taxon>
    </lineage>
</organism>
<feature type="transmembrane region" description="Helical" evidence="1">
    <location>
        <begin position="24"/>
        <end position="43"/>
    </location>
</feature>
<sequence length="44" mass="4738">MADHGTTGGDIKTHAATYDRVMGMMKWGTLLCILLAALVIYLIA</sequence>
<dbReference type="SUPFAM" id="SSF81469">
    <property type="entry name" value="Bacterial aa3 type cytochrome c oxidase subunit IV"/>
    <property type="match status" value="1"/>
</dbReference>
<protein>
    <recommendedName>
        <fullName evidence="2">Cytochrome c oxidase subunit IV bacterial aa3 type domain-containing protein</fullName>
    </recommendedName>
</protein>
<comment type="caution">
    <text evidence="3">The sequence shown here is derived from an EMBL/GenBank/DDBJ whole genome shotgun (WGS) entry which is preliminary data.</text>
</comment>
<evidence type="ECO:0000313" key="4">
    <source>
        <dbReference type="Proteomes" id="UP000197783"/>
    </source>
</evidence>
<dbReference type="EMBL" id="NBBJ01000001">
    <property type="protein sequence ID" value="OWK33081.1"/>
    <property type="molecule type" value="Genomic_DNA"/>
</dbReference>
<gene>
    <name evidence="3" type="ORF">SPMU_14270</name>
</gene>
<keyword evidence="1" id="KW-0812">Transmembrane</keyword>
<dbReference type="AlphaFoldDB" id="A0A245ZTM2"/>
<evidence type="ECO:0000259" key="2">
    <source>
        <dbReference type="Pfam" id="PF07835"/>
    </source>
</evidence>
<name>A0A245ZTM2_9SPHN</name>
<evidence type="ECO:0000256" key="1">
    <source>
        <dbReference type="SAM" id="Phobius"/>
    </source>
</evidence>
<keyword evidence="1" id="KW-0472">Membrane</keyword>
<accession>A0A245ZTM2</accession>
<dbReference type="RefSeq" id="WP_088333007.1">
    <property type="nucleotide sequence ID" value="NZ_NBBJ01000001.1"/>
</dbReference>
<dbReference type="Pfam" id="PF07835">
    <property type="entry name" value="COX4_pro_2"/>
    <property type="match status" value="1"/>
</dbReference>
<reference evidence="3 4" key="1">
    <citation type="submission" date="2017-03" db="EMBL/GenBank/DDBJ databases">
        <title>Genome sequence of Sphingomonas mucosissima DSM 17494.</title>
        <authorList>
            <person name="Poehlein A."/>
            <person name="Wuebbeler J.H."/>
            <person name="Steinbuechel A."/>
            <person name="Daniel R."/>
        </authorList>
    </citation>
    <scope>NUCLEOTIDE SEQUENCE [LARGE SCALE GENOMIC DNA]</scope>
    <source>
        <strain evidence="3 4">DSM 17494</strain>
    </source>
</reference>
<dbReference type="Proteomes" id="UP000197783">
    <property type="component" value="Unassembled WGS sequence"/>
</dbReference>
<dbReference type="InterPro" id="IPR036596">
    <property type="entry name" value="Cyt-C_aa3_sf"/>
</dbReference>
<feature type="domain" description="Cytochrome c oxidase subunit IV bacterial aa3 type" evidence="2">
    <location>
        <begin position="4"/>
        <end position="38"/>
    </location>
</feature>
<proteinExistence type="predicted"/>
<keyword evidence="4" id="KW-1185">Reference proteome</keyword>
<dbReference type="Gene3D" id="1.20.5.160">
    <property type="entry name" value="Bacterial aa3 type cytochrome c oxidase subunit IV"/>
    <property type="match status" value="1"/>
</dbReference>
<dbReference type="InterPro" id="IPR012422">
    <property type="entry name" value="Cyt_c_oxidase_su4_bac-aa3"/>
</dbReference>
<evidence type="ECO:0000313" key="3">
    <source>
        <dbReference type="EMBL" id="OWK33081.1"/>
    </source>
</evidence>
<keyword evidence="1" id="KW-1133">Transmembrane helix</keyword>